<reference evidence="1 2" key="1">
    <citation type="journal article" date="2024" name="Nat. Commun.">
        <title>Phylogenomics reveals the evolutionary origins of lichenization in chlorophyte algae.</title>
        <authorList>
            <person name="Puginier C."/>
            <person name="Libourel C."/>
            <person name="Otte J."/>
            <person name="Skaloud P."/>
            <person name="Haon M."/>
            <person name="Grisel S."/>
            <person name="Petersen M."/>
            <person name="Berrin J.G."/>
            <person name="Delaux P.M."/>
            <person name="Dal Grande F."/>
            <person name="Keller J."/>
        </authorList>
    </citation>
    <scope>NUCLEOTIDE SEQUENCE [LARGE SCALE GENOMIC DNA]</scope>
    <source>
        <strain evidence="1 2">SAG 245.80</strain>
    </source>
</reference>
<protein>
    <submittedName>
        <fullName evidence="1">Uncharacterized protein</fullName>
    </submittedName>
</protein>
<evidence type="ECO:0000313" key="2">
    <source>
        <dbReference type="Proteomes" id="UP001445335"/>
    </source>
</evidence>
<organism evidence="1 2">
    <name type="scientific">Elliptochloris bilobata</name>
    <dbReference type="NCBI Taxonomy" id="381761"/>
    <lineage>
        <taxon>Eukaryota</taxon>
        <taxon>Viridiplantae</taxon>
        <taxon>Chlorophyta</taxon>
        <taxon>core chlorophytes</taxon>
        <taxon>Trebouxiophyceae</taxon>
        <taxon>Trebouxiophyceae incertae sedis</taxon>
        <taxon>Elliptochloris clade</taxon>
        <taxon>Elliptochloris</taxon>
    </lineage>
</organism>
<dbReference type="EMBL" id="JALJOU010000079">
    <property type="protein sequence ID" value="KAK9824826.1"/>
    <property type="molecule type" value="Genomic_DNA"/>
</dbReference>
<dbReference type="Proteomes" id="UP001445335">
    <property type="component" value="Unassembled WGS sequence"/>
</dbReference>
<sequence>MAALLLGVSCASATGGRHLLRDAAMAAAPSAAAASAPGPSAGMPPADILFTVSAVSASFASNTLTLMGVAPVALHITAGKTVGATDISAFANTTAGAMFEDSAGQWLAQPVAELVGMADGAAVKALVKLSSPRLSADKSTLTFQATIVSADSAASLPTAGGVIARTGWSILGRPVGWRLGPWLRRWLRVREGLGRPMGQVIGIVQPQNYRYRDGLKVVRFW</sequence>
<gene>
    <name evidence="1" type="ORF">WJX81_002382</name>
</gene>
<name>A0AAW1QUE5_9CHLO</name>
<evidence type="ECO:0000313" key="1">
    <source>
        <dbReference type="EMBL" id="KAK9824826.1"/>
    </source>
</evidence>
<comment type="caution">
    <text evidence="1">The sequence shown here is derived from an EMBL/GenBank/DDBJ whole genome shotgun (WGS) entry which is preliminary data.</text>
</comment>
<accession>A0AAW1QUE5</accession>
<proteinExistence type="predicted"/>
<dbReference type="AlphaFoldDB" id="A0AAW1QUE5"/>
<keyword evidence="2" id="KW-1185">Reference proteome</keyword>